<feature type="region of interest" description="Disordered" evidence="1">
    <location>
        <begin position="435"/>
        <end position="456"/>
    </location>
</feature>
<dbReference type="PANTHER" id="PTHR13060:SF0">
    <property type="entry name" value="PROTEIN ECDYSONELESS HOMOLOG"/>
    <property type="match status" value="1"/>
</dbReference>
<evidence type="ECO:0000313" key="2">
    <source>
        <dbReference type="EMBL" id="OQV14854.1"/>
    </source>
</evidence>
<keyword evidence="3" id="KW-1185">Reference proteome</keyword>
<dbReference type="InterPro" id="IPR010770">
    <property type="entry name" value="Ecd"/>
</dbReference>
<dbReference type="AlphaFoldDB" id="A0A1W0WI18"/>
<sequence>MSSSKLPDNCVQYDVFLLDGKKGVSKTAAAFPEALPKLEALCDEVYALLGEHFVDYIWQAEPFRLAPFKKPFPHVGGRTVFGDAIEDEWFIVYLLLELSKRFENAAIAVYDNDGQFLLIEAAEYLPAWLGPENSENRVWIYRGQIHIIPEVVKSKAGDNGAEDISIEEALAWLAKDPKFTAASKDIQGFIRKRIAGYPKRIAETKQISHCFVPAAVAVLAKTRPSLLSAAVQAFYLRDPIDLRACKAMKHFPPETRVLSDVVTSKLQYAQLVQQKYHPDKRTGWDMPTPDDPYYKSLDLGVKIASGFEILCAYGERVKDAMQVLTYEEVESDPLWKLFWSGLEKGRFMKDVTPGSDSYRTKLNKAKDFFIESRRTDEVYIPRERYGAIILQLLRTLDVDVNALKKRSLVLPPADDDSWLNVSPDQLDALLRERSAPGVGGSTKHNGSTGSASNFDPSTITESIKKFMESVSGFEGAEFADEKDDPHGMDTRKMDQAIGQILELNISDGEENDGRVSSAMTDYSDEEDPDLDLPQGKPGQLEKNLQEYLQRMDRELAKTAVGQSFVRQNGAAAANGARKANGTENQHPGFANGKRQHSINSQNGNGNGHSQHKKAAPSAESDSFEDDEEDDYRPVDVNINLLKNILESCSSEQGMAGPASNMLKRMGVNVPPNNGKDSDDE</sequence>
<dbReference type="GO" id="GO:0005634">
    <property type="term" value="C:nucleus"/>
    <property type="evidence" value="ECO:0007669"/>
    <property type="project" value="TreeGrafter"/>
</dbReference>
<dbReference type="EMBL" id="MTYJ01000098">
    <property type="protein sequence ID" value="OQV14854.1"/>
    <property type="molecule type" value="Genomic_DNA"/>
</dbReference>
<reference evidence="3" key="1">
    <citation type="submission" date="2017-01" db="EMBL/GenBank/DDBJ databases">
        <title>Comparative genomics of anhydrobiosis in the tardigrade Hypsibius dujardini.</title>
        <authorList>
            <person name="Yoshida Y."/>
            <person name="Koutsovoulos G."/>
            <person name="Laetsch D."/>
            <person name="Stevens L."/>
            <person name="Kumar S."/>
            <person name="Horikawa D."/>
            <person name="Ishino K."/>
            <person name="Komine S."/>
            <person name="Tomita M."/>
            <person name="Blaxter M."/>
            <person name="Arakawa K."/>
        </authorList>
    </citation>
    <scope>NUCLEOTIDE SEQUENCE [LARGE SCALE GENOMIC DNA]</scope>
    <source>
        <strain evidence="3">Z151</strain>
    </source>
</reference>
<gene>
    <name evidence="2" type="ORF">BV898_11001</name>
</gene>
<feature type="compositionally biased region" description="Low complexity" evidence="1">
    <location>
        <begin position="571"/>
        <end position="581"/>
    </location>
</feature>
<evidence type="ECO:0000256" key="1">
    <source>
        <dbReference type="SAM" id="MobiDB-lite"/>
    </source>
</evidence>
<feature type="region of interest" description="Disordered" evidence="1">
    <location>
        <begin position="504"/>
        <end position="538"/>
    </location>
</feature>
<accession>A0A1W0WI18</accession>
<feature type="region of interest" description="Disordered" evidence="1">
    <location>
        <begin position="571"/>
        <end position="631"/>
    </location>
</feature>
<proteinExistence type="predicted"/>
<evidence type="ECO:0000313" key="3">
    <source>
        <dbReference type="Proteomes" id="UP000192578"/>
    </source>
</evidence>
<feature type="compositionally biased region" description="Polar residues" evidence="1">
    <location>
        <begin position="442"/>
        <end position="456"/>
    </location>
</feature>
<dbReference type="Pfam" id="PF07093">
    <property type="entry name" value="SGT1"/>
    <property type="match status" value="1"/>
</dbReference>
<dbReference type="Proteomes" id="UP000192578">
    <property type="component" value="Unassembled WGS sequence"/>
</dbReference>
<dbReference type="OrthoDB" id="27237at2759"/>
<organism evidence="2 3">
    <name type="scientific">Hypsibius exemplaris</name>
    <name type="common">Freshwater tardigrade</name>
    <dbReference type="NCBI Taxonomy" id="2072580"/>
    <lineage>
        <taxon>Eukaryota</taxon>
        <taxon>Metazoa</taxon>
        <taxon>Ecdysozoa</taxon>
        <taxon>Tardigrada</taxon>
        <taxon>Eutardigrada</taxon>
        <taxon>Parachela</taxon>
        <taxon>Hypsibioidea</taxon>
        <taxon>Hypsibiidae</taxon>
        <taxon>Hypsibius</taxon>
    </lineage>
</organism>
<protein>
    <submittedName>
        <fullName evidence="2">Protein ecdysoneless-like protein</fullName>
    </submittedName>
</protein>
<name>A0A1W0WI18_HYPEX</name>
<dbReference type="PANTHER" id="PTHR13060">
    <property type="entry name" value="SGT1 PROTEIN HSGT1 SUPPRESSOR OF GCR2"/>
    <property type="match status" value="1"/>
</dbReference>
<feature type="compositionally biased region" description="Acidic residues" evidence="1">
    <location>
        <begin position="621"/>
        <end position="630"/>
    </location>
</feature>
<feature type="region of interest" description="Disordered" evidence="1">
    <location>
        <begin position="651"/>
        <end position="680"/>
    </location>
</feature>
<comment type="caution">
    <text evidence="2">The sequence shown here is derived from an EMBL/GenBank/DDBJ whole genome shotgun (WGS) entry which is preliminary data.</text>
</comment>